<keyword evidence="3" id="KW-0964">Secreted</keyword>
<dbReference type="OMA" id="CERAFWY"/>
<sequence length="141" mass="16132">MFKTTLILIVSLVIYCEASAVSERRRIAEICKKGTSVTEDVVENLVKNNYVDVDPTPENSCYARCVATQFNFTKEDGDFNKDHIINNAPTDLKPKFTEYMDACKDEVGLDACQTTFKKNKCFFVKLEEGKSWWQKVSEFFG</sequence>
<evidence type="ECO:0000256" key="2">
    <source>
        <dbReference type="ARBA" id="ARBA00008098"/>
    </source>
</evidence>
<dbReference type="GO" id="GO:0005549">
    <property type="term" value="F:odorant binding"/>
    <property type="evidence" value="ECO:0007669"/>
    <property type="project" value="InterPro"/>
</dbReference>
<protein>
    <submittedName>
        <fullName evidence="6">CSON001089 protein</fullName>
    </submittedName>
</protein>
<comment type="subcellular location">
    <subcellularLocation>
        <location evidence="1">Secreted</location>
    </subcellularLocation>
</comment>
<dbReference type="CDD" id="cd23992">
    <property type="entry name" value="PBP_GOBP"/>
    <property type="match status" value="1"/>
</dbReference>
<dbReference type="AlphaFoldDB" id="A0A336MFW6"/>
<feature type="signal peptide" evidence="5">
    <location>
        <begin position="1"/>
        <end position="18"/>
    </location>
</feature>
<evidence type="ECO:0000256" key="5">
    <source>
        <dbReference type="SAM" id="SignalP"/>
    </source>
</evidence>
<reference evidence="6" key="1">
    <citation type="submission" date="2018-07" db="EMBL/GenBank/DDBJ databases">
        <authorList>
            <person name="Quirk P.G."/>
            <person name="Krulwich T.A."/>
        </authorList>
    </citation>
    <scope>NUCLEOTIDE SEQUENCE</scope>
</reference>
<gene>
    <name evidence="6" type="primary">CSON001089</name>
</gene>
<dbReference type="PANTHER" id="PTHR11857">
    <property type="entry name" value="ODORANT BINDING PROTEIN-RELATED"/>
    <property type="match status" value="1"/>
</dbReference>
<dbReference type="Gene3D" id="1.10.238.20">
    <property type="entry name" value="Pheromone/general odorant binding protein domain"/>
    <property type="match status" value="1"/>
</dbReference>
<dbReference type="InterPro" id="IPR006170">
    <property type="entry name" value="PBP/GOBP"/>
</dbReference>
<evidence type="ECO:0000313" key="6">
    <source>
        <dbReference type="EMBL" id="SSX29264.1"/>
    </source>
</evidence>
<evidence type="ECO:0000256" key="3">
    <source>
        <dbReference type="ARBA" id="ARBA00022525"/>
    </source>
</evidence>
<dbReference type="SMART" id="SM00708">
    <property type="entry name" value="PhBP"/>
    <property type="match status" value="1"/>
</dbReference>
<dbReference type="VEuPathDB" id="VectorBase:CSON001089"/>
<dbReference type="GO" id="GO:0007608">
    <property type="term" value="P:sensory perception of smell"/>
    <property type="evidence" value="ECO:0007669"/>
    <property type="project" value="TreeGrafter"/>
</dbReference>
<dbReference type="EMBL" id="UFQT01001171">
    <property type="protein sequence ID" value="SSX29264.1"/>
    <property type="molecule type" value="Genomic_DNA"/>
</dbReference>
<dbReference type="InterPro" id="IPR036728">
    <property type="entry name" value="PBP_GOBP_sf"/>
</dbReference>
<evidence type="ECO:0000256" key="1">
    <source>
        <dbReference type="ARBA" id="ARBA00004613"/>
    </source>
</evidence>
<dbReference type="SUPFAM" id="SSF47565">
    <property type="entry name" value="Insect pheromone/odorant-binding proteins"/>
    <property type="match status" value="1"/>
</dbReference>
<comment type="similarity">
    <text evidence="2">Belongs to the PBP/GOBP family.</text>
</comment>
<proteinExistence type="inferred from homology"/>
<dbReference type="GO" id="GO:0005615">
    <property type="term" value="C:extracellular space"/>
    <property type="evidence" value="ECO:0007669"/>
    <property type="project" value="TreeGrafter"/>
</dbReference>
<accession>A0A336MFW6</accession>
<dbReference type="Pfam" id="PF01395">
    <property type="entry name" value="PBP_GOBP"/>
    <property type="match status" value="1"/>
</dbReference>
<organism evidence="6">
    <name type="scientific">Culicoides sonorensis</name>
    <name type="common">Biting midge</name>
    <dbReference type="NCBI Taxonomy" id="179676"/>
    <lineage>
        <taxon>Eukaryota</taxon>
        <taxon>Metazoa</taxon>
        <taxon>Ecdysozoa</taxon>
        <taxon>Arthropoda</taxon>
        <taxon>Hexapoda</taxon>
        <taxon>Insecta</taxon>
        <taxon>Pterygota</taxon>
        <taxon>Neoptera</taxon>
        <taxon>Endopterygota</taxon>
        <taxon>Diptera</taxon>
        <taxon>Nematocera</taxon>
        <taxon>Chironomoidea</taxon>
        <taxon>Ceratopogonidae</taxon>
        <taxon>Ceratopogoninae</taxon>
        <taxon>Culicoides</taxon>
        <taxon>Monoculicoides</taxon>
    </lineage>
</organism>
<keyword evidence="4 5" id="KW-0732">Signal</keyword>
<name>A0A336MFW6_CULSO</name>
<evidence type="ECO:0000256" key="4">
    <source>
        <dbReference type="ARBA" id="ARBA00022729"/>
    </source>
</evidence>
<feature type="chain" id="PRO_5016346179" evidence="5">
    <location>
        <begin position="19"/>
        <end position="141"/>
    </location>
</feature>